<dbReference type="KEGG" id="smo:SELMODRAFT_424425"/>
<feature type="chain" id="PRO_5003122924" evidence="2">
    <location>
        <begin position="17"/>
        <end position="393"/>
    </location>
</feature>
<feature type="signal peptide" evidence="2">
    <location>
        <begin position="1"/>
        <end position="16"/>
    </location>
</feature>
<dbReference type="InParanoid" id="D8SPU8"/>
<accession>D8SPU8</accession>
<reference evidence="3 4" key="1">
    <citation type="journal article" date="2011" name="Science">
        <title>The Selaginella genome identifies genetic changes associated with the evolution of vascular plants.</title>
        <authorList>
            <person name="Banks J.A."/>
            <person name="Nishiyama T."/>
            <person name="Hasebe M."/>
            <person name="Bowman J.L."/>
            <person name="Gribskov M."/>
            <person name="dePamphilis C."/>
            <person name="Albert V.A."/>
            <person name="Aono N."/>
            <person name="Aoyama T."/>
            <person name="Ambrose B.A."/>
            <person name="Ashton N.W."/>
            <person name="Axtell M.J."/>
            <person name="Barker E."/>
            <person name="Barker M.S."/>
            <person name="Bennetzen J.L."/>
            <person name="Bonawitz N.D."/>
            <person name="Chapple C."/>
            <person name="Cheng C."/>
            <person name="Correa L.G."/>
            <person name="Dacre M."/>
            <person name="DeBarry J."/>
            <person name="Dreyer I."/>
            <person name="Elias M."/>
            <person name="Engstrom E.M."/>
            <person name="Estelle M."/>
            <person name="Feng L."/>
            <person name="Finet C."/>
            <person name="Floyd S.K."/>
            <person name="Frommer W.B."/>
            <person name="Fujita T."/>
            <person name="Gramzow L."/>
            <person name="Gutensohn M."/>
            <person name="Harholt J."/>
            <person name="Hattori M."/>
            <person name="Heyl A."/>
            <person name="Hirai T."/>
            <person name="Hiwatashi Y."/>
            <person name="Ishikawa M."/>
            <person name="Iwata M."/>
            <person name="Karol K.G."/>
            <person name="Koehler B."/>
            <person name="Kolukisaoglu U."/>
            <person name="Kubo M."/>
            <person name="Kurata T."/>
            <person name="Lalonde S."/>
            <person name="Li K."/>
            <person name="Li Y."/>
            <person name="Litt A."/>
            <person name="Lyons E."/>
            <person name="Manning G."/>
            <person name="Maruyama T."/>
            <person name="Michael T.P."/>
            <person name="Mikami K."/>
            <person name="Miyazaki S."/>
            <person name="Morinaga S."/>
            <person name="Murata T."/>
            <person name="Mueller-Roeber B."/>
            <person name="Nelson D.R."/>
            <person name="Obara M."/>
            <person name="Oguri Y."/>
            <person name="Olmstead R.G."/>
            <person name="Onodera N."/>
            <person name="Petersen B.L."/>
            <person name="Pils B."/>
            <person name="Prigge M."/>
            <person name="Rensing S.A."/>
            <person name="Riano-Pachon D.M."/>
            <person name="Roberts A.W."/>
            <person name="Sato Y."/>
            <person name="Scheller H.V."/>
            <person name="Schulz B."/>
            <person name="Schulz C."/>
            <person name="Shakirov E.V."/>
            <person name="Shibagaki N."/>
            <person name="Shinohara N."/>
            <person name="Shippen D.E."/>
            <person name="Soerensen I."/>
            <person name="Sotooka R."/>
            <person name="Sugimoto N."/>
            <person name="Sugita M."/>
            <person name="Sumikawa N."/>
            <person name="Tanurdzic M."/>
            <person name="Theissen G."/>
            <person name="Ulvskov P."/>
            <person name="Wakazuki S."/>
            <person name="Weng J.K."/>
            <person name="Willats W.W."/>
            <person name="Wipf D."/>
            <person name="Wolf P.G."/>
            <person name="Yang L."/>
            <person name="Zimmer A.D."/>
            <person name="Zhu Q."/>
            <person name="Mitros T."/>
            <person name="Hellsten U."/>
            <person name="Loque D."/>
            <person name="Otillar R."/>
            <person name="Salamov A."/>
            <person name="Schmutz J."/>
            <person name="Shapiro H."/>
            <person name="Lindquist E."/>
            <person name="Lucas S."/>
            <person name="Rokhsar D."/>
            <person name="Grigoriev I.V."/>
        </authorList>
    </citation>
    <scope>NUCLEOTIDE SEQUENCE [LARGE SCALE GENOMIC DNA]</scope>
</reference>
<keyword evidence="4" id="KW-1185">Reference proteome</keyword>
<sequence length="393" mass="43369">MQVYGGVLLCCVHCWGFVCLLSNCERIQITALASLLVPHMHLIIMENLTAVAGSACTGRGLNSHSAEAAILCTANLMTSLEQQVCIGARKMGLESGVDGWDGTELGRKEDPFIESLPVEIEIGREYDMNATRKAEVSDSVSNIGLSSQPASLPTTSQPPLERMPKRKMPFPVSKTTPEGAEAWKVNNAEAATNIGTKATKNKTHSGTSGWGADTRQLCLGKVPCARHGWYHHHVDHMACQVVPVYAPVWASFLAQAGSHTCHGSRTLKSTSRKIRLFLRSCGLGLGLLRSMLRVEALDGNRSRCGIVYRVRAWACWAGISWALCRVADMLDLRDMGLTSDHQQFYWRKEGKEANFLVLENLIRLQILEVDWRSWKKKLANSLWHRNDSGSPDA</sequence>
<feature type="region of interest" description="Disordered" evidence="1">
    <location>
        <begin position="140"/>
        <end position="167"/>
    </location>
</feature>
<name>D8SPU8_SELML</name>
<dbReference type="AlphaFoldDB" id="D8SPU8"/>
<organism evidence="4">
    <name type="scientific">Selaginella moellendorffii</name>
    <name type="common">Spikemoss</name>
    <dbReference type="NCBI Taxonomy" id="88036"/>
    <lineage>
        <taxon>Eukaryota</taxon>
        <taxon>Viridiplantae</taxon>
        <taxon>Streptophyta</taxon>
        <taxon>Embryophyta</taxon>
        <taxon>Tracheophyta</taxon>
        <taxon>Lycopodiopsida</taxon>
        <taxon>Selaginellales</taxon>
        <taxon>Selaginellaceae</taxon>
        <taxon>Selaginella</taxon>
    </lineage>
</organism>
<proteinExistence type="predicted"/>
<evidence type="ECO:0000313" key="3">
    <source>
        <dbReference type="EMBL" id="EFJ13477.1"/>
    </source>
</evidence>
<dbReference type="Gramene" id="EFJ13477">
    <property type="protein sequence ID" value="EFJ13477"/>
    <property type="gene ID" value="SELMODRAFT_424425"/>
</dbReference>
<evidence type="ECO:0000256" key="1">
    <source>
        <dbReference type="SAM" id="MobiDB-lite"/>
    </source>
</evidence>
<evidence type="ECO:0000313" key="4">
    <source>
        <dbReference type="Proteomes" id="UP000001514"/>
    </source>
</evidence>
<keyword evidence="2" id="KW-0732">Signal</keyword>
<dbReference type="HOGENOM" id="CLU_702846_0_0_1"/>
<gene>
    <name evidence="3" type="ORF">SELMODRAFT_424425</name>
</gene>
<dbReference type="EMBL" id="GL377632">
    <property type="protein sequence ID" value="EFJ13477.1"/>
    <property type="molecule type" value="Genomic_DNA"/>
</dbReference>
<dbReference type="Proteomes" id="UP000001514">
    <property type="component" value="Unassembled WGS sequence"/>
</dbReference>
<feature type="compositionally biased region" description="Polar residues" evidence="1">
    <location>
        <begin position="140"/>
        <end position="158"/>
    </location>
</feature>
<evidence type="ECO:0000256" key="2">
    <source>
        <dbReference type="SAM" id="SignalP"/>
    </source>
</evidence>
<protein>
    <submittedName>
        <fullName evidence="3">Uncharacterized protein</fullName>
    </submittedName>
</protein>